<protein>
    <submittedName>
        <fullName evidence="1">Uncharacterized protein</fullName>
    </submittedName>
</protein>
<organism evidence="1 2">
    <name type="scientific">Acidovorax bellezanensis</name>
    <dbReference type="NCBI Taxonomy" id="2976702"/>
    <lineage>
        <taxon>Bacteria</taxon>
        <taxon>Pseudomonadati</taxon>
        <taxon>Pseudomonadota</taxon>
        <taxon>Betaproteobacteria</taxon>
        <taxon>Burkholderiales</taxon>
        <taxon>Comamonadaceae</taxon>
        <taxon>Acidovorax</taxon>
    </lineage>
</organism>
<sequence length="86" mass="9526">MANKATFSSEQQAERLGAALRCTYEVESIAMHLNDNLPTEPEYMFLRSLVLRIFDLNSVAMSALDKDQTRTTADLWGVINRGGGCA</sequence>
<proteinExistence type="predicted"/>
<keyword evidence="2" id="KW-1185">Reference proteome</keyword>
<comment type="caution">
    <text evidence="1">The sequence shown here is derived from an EMBL/GenBank/DDBJ whole genome shotgun (WGS) entry which is preliminary data.</text>
</comment>
<evidence type="ECO:0000313" key="2">
    <source>
        <dbReference type="Proteomes" id="UP001525968"/>
    </source>
</evidence>
<name>A0ABT2PI39_9BURK</name>
<gene>
    <name evidence="1" type="ORF">N0K08_05850</name>
</gene>
<accession>A0ABT2PI39</accession>
<dbReference type="Proteomes" id="UP001525968">
    <property type="component" value="Unassembled WGS sequence"/>
</dbReference>
<dbReference type="EMBL" id="JAODYH010000003">
    <property type="protein sequence ID" value="MCT9810146.1"/>
    <property type="molecule type" value="Genomic_DNA"/>
</dbReference>
<dbReference type="RefSeq" id="WP_261499136.1">
    <property type="nucleotide sequence ID" value="NZ_JAODYH010000003.1"/>
</dbReference>
<evidence type="ECO:0000313" key="1">
    <source>
        <dbReference type="EMBL" id="MCT9810146.1"/>
    </source>
</evidence>
<reference evidence="1 2" key="1">
    <citation type="submission" date="2022-09" db="EMBL/GenBank/DDBJ databases">
        <title>Draft genome of isolate Be4.</title>
        <authorList>
            <person name="Sanchez-Castro I."/>
            <person name="Martinez-Rodriguez P."/>
            <person name="Descostes M."/>
            <person name="Merroun M."/>
        </authorList>
    </citation>
    <scope>NUCLEOTIDE SEQUENCE [LARGE SCALE GENOMIC DNA]</scope>
    <source>
        <strain evidence="1 2">Be4</strain>
    </source>
</reference>